<protein>
    <submittedName>
        <fullName evidence="2">Uncharacterized protein</fullName>
    </submittedName>
</protein>
<sequence>MTDVSAWPERLDHYPRRSYSNDAVRPMVNIVAIRQSGMASGTGLEEGGSFNARGTTAGGQSTDVGVGDRRDFLSITLVLRGNGRDAIDVAIMGHDAESFGTEMKMLM</sequence>
<gene>
    <name evidence="2" type="ORF">JIP62_14990</name>
</gene>
<evidence type="ECO:0000313" key="2">
    <source>
        <dbReference type="EMBL" id="QQQ18568.1"/>
    </source>
</evidence>
<dbReference type="Proteomes" id="UP000595448">
    <property type="component" value="Chromosome"/>
</dbReference>
<evidence type="ECO:0000313" key="3">
    <source>
        <dbReference type="Proteomes" id="UP000595448"/>
    </source>
</evidence>
<proteinExistence type="predicted"/>
<dbReference type="EMBL" id="CP067977">
    <property type="protein sequence ID" value="QQQ18568.1"/>
    <property type="molecule type" value="Genomic_DNA"/>
</dbReference>
<reference evidence="2 3" key="1">
    <citation type="submission" date="2021-01" db="EMBL/GenBank/DDBJ databases">
        <title>Brevundimonas vitis sp. nov., an bacterium isolated from grape (Vitis vinifera).</title>
        <authorList>
            <person name="Jiang L."/>
            <person name="Lee J."/>
        </authorList>
    </citation>
    <scope>NUCLEOTIDE SEQUENCE [LARGE SCALE GENOMIC DNA]</scope>
    <source>
        <strain evidence="2 3">GRTSA-9</strain>
    </source>
</reference>
<evidence type="ECO:0000256" key="1">
    <source>
        <dbReference type="SAM" id="MobiDB-lite"/>
    </source>
</evidence>
<feature type="region of interest" description="Disordered" evidence="1">
    <location>
        <begin position="42"/>
        <end position="65"/>
    </location>
</feature>
<accession>A0ABX7BPA2</accession>
<keyword evidence="3" id="KW-1185">Reference proteome</keyword>
<dbReference type="RefSeq" id="WP_201102938.1">
    <property type="nucleotide sequence ID" value="NZ_CP067977.1"/>
</dbReference>
<name>A0ABX7BPA2_9CAUL</name>
<organism evidence="2 3">
    <name type="scientific">Brevundimonas vitisensis</name>
    <dbReference type="NCBI Taxonomy" id="2800818"/>
    <lineage>
        <taxon>Bacteria</taxon>
        <taxon>Pseudomonadati</taxon>
        <taxon>Pseudomonadota</taxon>
        <taxon>Alphaproteobacteria</taxon>
        <taxon>Caulobacterales</taxon>
        <taxon>Caulobacteraceae</taxon>
        <taxon>Brevundimonas</taxon>
    </lineage>
</organism>
<feature type="compositionally biased region" description="Polar residues" evidence="1">
    <location>
        <begin position="52"/>
        <end position="63"/>
    </location>
</feature>